<dbReference type="Proteomes" id="UP000285832">
    <property type="component" value="Unassembled WGS sequence"/>
</dbReference>
<gene>
    <name evidence="1" type="ORF">DW116_11710</name>
</gene>
<accession>A0A415CXF1</accession>
<proteinExistence type="predicted"/>
<dbReference type="RefSeq" id="WP_118279361.1">
    <property type="nucleotide sequence ID" value="NZ_JAQDJO010000036.1"/>
</dbReference>
<evidence type="ECO:0000313" key="1">
    <source>
        <dbReference type="EMBL" id="RHJ58495.1"/>
    </source>
</evidence>
<name>A0A415CXF1_9FIRM</name>
<evidence type="ECO:0000313" key="2">
    <source>
        <dbReference type="Proteomes" id="UP000285832"/>
    </source>
</evidence>
<protein>
    <submittedName>
        <fullName evidence="1">Uncharacterized protein</fullName>
    </submittedName>
</protein>
<organism evidence="1 2">
    <name type="scientific">[Ruminococcus] lactaris</name>
    <dbReference type="NCBI Taxonomy" id="46228"/>
    <lineage>
        <taxon>Bacteria</taxon>
        <taxon>Bacillati</taxon>
        <taxon>Bacillota</taxon>
        <taxon>Clostridia</taxon>
        <taxon>Lachnospirales</taxon>
        <taxon>Lachnospiraceae</taxon>
        <taxon>Mediterraneibacter</taxon>
    </lineage>
</organism>
<dbReference type="AlphaFoldDB" id="A0A415CXF1"/>
<sequence length="64" mass="7783">MENKKKFTEQEVYEISLDAFKQVHKVSYFLLHRALKSVLRRLPEECVIYLLMQEMRLEHKTKSV</sequence>
<comment type="caution">
    <text evidence="1">The sequence shown here is derived from an EMBL/GenBank/DDBJ whole genome shotgun (WGS) entry which is preliminary data.</text>
</comment>
<reference evidence="1 2" key="1">
    <citation type="submission" date="2018-08" db="EMBL/GenBank/DDBJ databases">
        <title>A genome reference for cultivated species of the human gut microbiota.</title>
        <authorList>
            <person name="Zou Y."/>
            <person name="Xue W."/>
            <person name="Luo G."/>
        </authorList>
    </citation>
    <scope>NUCLEOTIDE SEQUENCE [LARGE SCALE GENOMIC DNA]</scope>
    <source>
        <strain evidence="1 2">AM09-9</strain>
    </source>
</reference>
<dbReference type="EMBL" id="QRMI01000037">
    <property type="protein sequence ID" value="RHJ58495.1"/>
    <property type="molecule type" value="Genomic_DNA"/>
</dbReference>